<keyword evidence="7 16" id="KW-0964">Secreted</keyword>
<evidence type="ECO:0000256" key="15">
    <source>
        <dbReference type="ARBA" id="ARBA00034134"/>
    </source>
</evidence>
<keyword evidence="5" id="KW-0963">Cytoplasm</keyword>
<evidence type="ECO:0000256" key="2">
    <source>
        <dbReference type="ARBA" id="ARBA00004496"/>
    </source>
</evidence>
<keyword evidence="12 16" id="KW-0395">Inflammatory response</keyword>
<evidence type="ECO:0000256" key="5">
    <source>
        <dbReference type="ARBA" id="ARBA00022490"/>
    </source>
</evidence>
<dbReference type="PRINTS" id="PR01358">
    <property type="entry name" value="INTRLEUKIN1A"/>
</dbReference>
<evidence type="ECO:0000256" key="1">
    <source>
        <dbReference type="ARBA" id="ARBA00004123"/>
    </source>
</evidence>
<dbReference type="Proteomes" id="UP000694863">
    <property type="component" value="Unplaced"/>
</dbReference>
<evidence type="ECO:0000256" key="6">
    <source>
        <dbReference type="ARBA" id="ARBA00022514"/>
    </source>
</evidence>
<dbReference type="InterPro" id="IPR000975">
    <property type="entry name" value="IL-1_fam"/>
</dbReference>
<evidence type="ECO:0000256" key="16">
    <source>
        <dbReference type="RuleBase" id="RU003753"/>
    </source>
</evidence>
<dbReference type="SUPFAM" id="SSF50353">
    <property type="entry name" value="Cytokine"/>
    <property type="match status" value="1"/>
</dbReference>
<keyword evidence="14 16" id="KW-0497">Mitogen</keyword>
<evidence type="ECO:0000256" key="12">
    <source>
        <dbReference type="ARBA" id="ARBA00023198"/>
    </source>
</evidence>
<dbReference type="PRINTS" id="PR01357">
    <property type="entry name" value="INTRLEUKN1AB"/>
</dbReference>
<keyword evidence="18" id="KW-1185">Reference proteome</keyword>
<evidence type="ECO:0000259" key="17">
    <source>
        <dbReference type="Pfam" id="PF02394"/>
    </source>
</evidence>
<gene>
    <name evidence="19" type="primary">IL1A</name>
</gene>
<evidence type="ECO:0000313" key="18">
    <source>
        <dbReference type="Proteomes" id="UP000694863"/>
    </source>
</evidence>
<dbReference type="Pfam" id="PF00340">
    <property type="entry name" value="IL1"/>
    <property type="match status" value="1"/>
</dbReference>
<name>A0ABM0ZRQ2_ECHTE</name>
<proteinExistence type="inferred from homology"/>
<dbReference type="Gene3D" id="2.80.10.50">
    <property type="match status" value="1"/>
</dbReference>
<comment type="subunit">
    <text evidence="15">Monomer. Interacts with TMED10; the interaction mediates the translocation from the cytoplasm into the ERGIC (endoplasmic reticulum-Golgi intermediate compartment) and thereby secretion. Interacts with IL1R1. Interacts with S100A13; this interaction is the first step in the export of IL1A, followed by direct translocation of this complex across the plasma membrane.</text>
</comment>
<evidence type="ECO:0000256" key="8">
    <source>
        <dbReference type="ARBA" id="ARBA00022553"/>
    </source>
</evidence>
<dbReference type="RefSeq" id="XP_012861441.1">
    <property type="nucleotide sequence ID" value="XM_013005987.2"/>
</dbReference>
<dbReference type="CDD" id="cd23295">
    <property type="entry name" value="beta-trefoil_IL1A"/>
    <property type="match status" value="1"/>
</dbReference>
<evidence type="ECO:0000256" key="11">
    <source>
        <dbReference type="ARBA" id="ARBA00023180"/>
    </source>
</evidence>
<evidence type="ECO:0000256" key="4">
    <source>
        <dbReference type="ARBA" id="ARBA00010448"/>
    </source>
</evidence>
<dbReference type="InterPro" id="IPR020877">
    <property type="entry name" value="IL-1_CS"/>
</dbReference>
<keyword evidence="9 16" id="KW-0666">Pyrogen</keyword>
<comment type="subcellular location">
    <subcellularLocation>
        <location evidence="2">Cytoplasm</location>
    </subcellularLocation>
    <subcellularLocation>
        <location evidence="1">Nucleus</location>
    </subcellularLocation>
    <subcellularLocation>
        <location evidence="3 16">Secreted</location>
    </subcellularLocation>
</comment>
<dbReference type="InterPro" id="IPR003295">
    <property type="entry name" value="IL-1_alpha"/>
</dbReference>
<dbReference type="PANTHER" id="PTHR10078:SF33">
    <property type="entry name" value="INTERLEUKIN-1 ALPHA"/>
    <property type="match status" value="1"/>
</dbReference>
<evidence type="ECO:0000256" key="13">
    <source>
        <dbReference type="ARBA" id="ARBA00023242"/>
    </source>
</evidence>
<comment type="similarity">
    <text evidence="4 16">Belongs to the IL-1 family.</text>
</comment>
<keyword evidence="10" id="KW-0007">Acetylation</keyword>
<accession>A0ABM0ZRQ2</accession>
<dbReference type="InterPro" id="IPR003502">
    <property type="entry name" value="IL-1_propep"/>
</dbReference>
<dbReference type="SMART" id="SM00125">
    <property type="entry name" value="IL1"/>
    <property type="match status" value="1"/>
</dbReference>
<feature type="domain" description="Interleukin-1 propeptide" evidence="17">
    <location>
        <begin position="1"/>
        <end position="110"/>
    </location>
</feature>
<keyword evidence="6 16" id="KW-0202">Cytokine</keyword>
<organism evidence="18 19">
    <name type="scientific">Echinops telfairi</name>
    <name type="common">Lesser hedgehog tenrec</name>
    <dbReference type="NCBI Taxonomy" id="9371"/>
    <lineage>
        <taxon>Eukaryota</taxon>
        <taxon>Metazoa</taxon>
        <taxon>Chordata</taxon>
        <taxon>Craniata</taxon>
        <taxon>Vertebrata</taxon>
        <taxon>Euteleostomi</taxon>
        <taxon>Mammalia</taxon>
        <taxon>Eutheria</taxon>
        <taxon>Afrotheria</taxon>
        <taxon>Tenrecidae</taxon>
        <taxon>Tenrecinae</taxon>
        <taxon>Echinops</taxon>
    </lineage>
</organism>
<evidence type="ECO:0000256" key="14">
    <source>
        <dbReference type="ARBA" id="ARBA00023246"/>
    </source>
</evidence>
<reference evidence="19" key="1">
    <citation type="submission" date="2025-08" db="UniProtKB">
        <authorList>
            <consortium name="RefSeq"/>
        </authorList>
    </citation>
    <scope>IDENTIFICATION</scope>
</reference>
<keyword evidence="8" id="KW-0597">Phosphoprotein</keyword>
<protein>
    <recommendedName>
        <fullName evidence="16">Interleukin-1</fullName>
    </recommendedName>
</protein>
<evidence type="ECO:0000256" key="10">
    <source>
        <dbReference type="ARBA" id="ARBA00022990"/>
    </source>
</evidence>
<dbReference type="PRINTS" id="PR00264">
    <property type="entry name" value="INTERLEUKIN1"/>
</dbReference>
<evidence type="ECO:0000256" key="3">
    <source>
        <dbReference type="ARBA" id="ARBA00004613"/>
    </source>
</evidence>
<evidence type="ECO:0000313" key="19">
    <source>
        <dbReference type="RefSeq" id="XP_012861441.1"/>
    </source>
</evidence>
<dbReference type="PANTHER" id="PTHR10078">
    <property type="entry name" value="INTERLEUKIN-1 FAMILY MEMBER"/>
    <property type="match status" value="1"/>
</dbReference>
<evidence type="ECO:0000256" key="9">
    <source>
        <dbReference type="ARBA" id="ARBA00022620"/>
    </source>
</evidence>
<dbReference type="PROSITE" id="PS00253">
    <property type="entry name" value="INTERLEUKIN_1"/>
    <property type="match status" value="1"/>
</dbReference>
<dbReference type="InterPro" id="IPR008996">
    <property type="entry name" value="IL1/FGF"/>
</dbReference>
<sequence>MAQVPDLFEDLKHCYSEIEEYTSNNDDLSQNQKPFYDTSCSPLQDAYMDGFISLSSAAEISKTARCSFKESVSVVTTKGKVVKKRRLDFNETITDEDLQAIANDTEEEIIEPMSAMNTFQNKRNYYFSNILISHCILTNINSQSLTRDPSNSNLRSIALQNLDDAERFDIAGYKPADDIYRIPVLLRISDTQLFVSGQGENEPVVLKKMPEMPKVVPEDSDLLFLVERVGNHSYFRSAAYPDLFLATRDEGLVHLARGLPSIIDFKPPEAYEV</sequence>
<dbReference type="Pfam" id="PF02394">
    <property type="entry name" value="IL1_propep"/>
    <property type="match status" value="1"/>
</dbReference>
<dbReference type="GeneID" id="101638698"/>
<evidence type="ECO:0000256" key="7">
    <source>
        <dbReference type="ARBA" id="ARBA00022525"/>
    </source>
</evidence>
<keyword evidence="11" id="KW-0325">Glycoprotein</keyword>
<keyword evidence="13" id="KW-0539">Nucleus</keyword>